<dbReference type="VEuPathDB" id="VectorBase:AALB20_034730"/>
<dbReference type="GO" id="GO:0005886">
    <property type="term" value="C:plasma membrane"/>
    <property type="evidence" value="ECO:0007669"/>
    <property type="project" value="UniProtKB-SubCell"/>
</dbReference>
<evidence type="ECO:0000256" key="5">
    <source>
        <dbReference type="ARBA" id="ARBA00023136"/>
    </source>
</evidence>
<keyword evidence="2 8" id="KW-1003">Cell membrane</keyword>
<keyword evidence="10" id="KW-1185">Reference proteome</keyword>
<dbReference type="InterPro" id="IPR013604">
    <property type="entry name" value="7TM_chemorcpt"/>
</dbReference>
<evidence type="ECO:0000256" key="4">
    <source>
        <dbReference type="ARBA" id="ARBA00022989"/>
    </source>
</evidence>
<sequence>MAPMVQRYCCLLTISAWIYLVPCSYCPARKTFLTTYRNAFAFMLASVFFASYMTIDFWFVRESLRRSTPVMLGLLCLDTGSFAVLLPCLTLNGFYHRKRFIRLFNALFTREEWMLDWVTNGVGAHPIKHGRFLLAVIVIYLIYYVVPSMPSVIRLQNLFVLMRFCANFGMMEIYCACVETINLRMKQLMVLFPISATATLVPNPRDSVFDRKITVFFDRYKHYQQQIVHINKCFSLPLLNSMLIILVELSFTCFDVFHGNDIVDLGLVNFTIRQIIQLVFVFMMVRIATVSHSAAEQVEETARCTRYFDDYRLQNTRAAKQVQKFLLKNLHQKKKFSACGFFDIDNTVIYMVFSSIVTYLVILIQFKQLENDLTQPVPYNGTANGTTEAP</sequence>
<evidence type="ECO:0000256" key="3">
    <source>
        <dbReference type="ARBA" id="ARBA00022692"/>
    </source>
</evidence>
<evidence type="ECO:0000313" key="10">
    <source>
        <dbReference type="Proteomes" id="UP000069272"/>
    </source>
</evidence>
<dbReference type="GO" id="GO:0043025">
    <property type="term" value="C:neuronal cell body"/>
    <property type="evidence" value="ECO:0007669"/>
    <property type="project" value="TreeGrafter"/>
</dbReference>
<proteinExistence type="inferred from homology"/>
<dbReference type="PANTHER" id="PTHR21143">
    <property type="entry name" value="INVERTEBRATE GUSTATORY RECEPTOR"/>
    <property type="match status" value="1"/>
</dbReference>
<comment type="caution">
    <text evidence="8">Lacks conserved residue(s) required for the propagation of feature annotation.</text>
</comment>
<dbReference type="AlphaFoldDB" id="A0A1Y9G9L1"/>
<evidence type="ECO:0000256" key="2">
    <source>
        <dbReference type="ARBA" id="ARBA00022475"/>
    </source>
</evidence>
<keyword evidence="5 8" id="KW-0472">Membrane</keyword>
<evidence type="ECO:0000256" key="8">
    <source>
        <dbReference type="RuleBase" id="RU363108"/>
    </source>
</evidence>
<dbReference type="GO" id="GO:0007635">
    <property type="term" value="P:chemosensory behavior"/>
    <property type="evidence" value="ECO:0007669"/>
    <property type="project" value="TreeGrafter"/>
</dbReference>
<reference evidence="9 10" key="1">
    <citation type="journal article" date="2017" name="G3 (Bethesda)">
        <title>The Physical Genome Mapping of Anopheles albimanus Corrected Scaffold Misassemblies and Identified Interarm Rearrangements in Genus Anopheles.</title>
        <authorList>
            <person name="Artemov G.N."/>
            <person name="Peery A.N."/>
            <person name="Jiang X."/>
            <person name="Tu Z."/>
            <person name="Stegniy V.N."/>
            <person name="Sharakhova M.V."/>
            <person name="Sharakhov I.V."/>
        </authorList>
    </citation>
    <scope>NUCLEOTIDE SEQUENCE [LARGE SCALE GENOMIC DNA]</scope>
    <source>
        <strain evidence="9 10">ALBI9_A</strain>
    </source>
</reference>
<dbReference type="VEuPathDB" id="VectorBase:AALB015958"/>
<comment type="function">
    <text evidence="8">Gustatory receptor which mediates acceptance or avoidance behavior, depending on its substrates.</text>
</comment>
<comment type="subcellular location">
    <subcellularLocation>
        <location evidence="1 8">Cell membrane</location>
        <topology evidence="1 8">Multi-pass membrane protein</topology>
    </subcellularLocation>
</comment>
<evidence type="ECO:0000256" key="6">
    <source>
        <dbReference type="ARBA" id="ARBA00023170"/>
    </source>
</evidence>
<name>A0A1Y9G9L1_ANOAL</name>
<keyword evidence="7 8" id="KW-0807">Transducer</keyword>
<keyword evidence="6 8" id="KW-0675">Receptor</keyword>
<comment type="similarity">
    <text evidence="8">Belongs to the insect chemoreceptor superfamily. Gustatory receptor (GR) family.</text>
</comment>
<dbReference type="GO" id="GO:0007165">
    <property type="term" value="P:signal transduction"/>
    <property type="evidence" value="ECO:0007669"/>
    <property type="project" value="UniProtKB-KW"/>
</dbReference>
<dbReference type="PANTHER" id="PTHR21143:SF134">
    <property type="entry name" value="GUSTATORY RECEPTOR"/>
    <property type="match status" value="1"/>
</dbReference>
<dbReference type="GO" id="GO:0030425">
    <property type="term" value="C:dendrite"/>
    <property type="evidence" value="ECO:0007669"/>
    <property type="project" value="TreeGrafter"/>
</dbReference>
<feature type="transmembrane region" description="Helical" evidence="8">
    <location>
        <begin position="72"/>
        <end position="95"/>
    </location>
</feature>
<keyword evidence="3 8" id="KW-0812">Transmembrane</keyword>
<evidence type="ECO:0000256" key="1">
    <source>
        <dbReference type="ARBA" id="ARBA00004651"/>
    </source>
</evidence>
<organism evidence="9 10">
    <name type="scientific">Anopheles albimanus</name>
    <name type="common">New world malaria mosquito</name>
    <dbReference type="NCBI Taxonomy" id="7167"/>
    <lineage>
        <taxon>Eukaryota</taxon>
        <taxon>Metazoa</taxon>
        <taxon>Ecdysozoa</taxon>
        <taxon>Arthropoda</taxon>
        <taxon>Hexapoda</taxon>
        <taxon>Insecta</taxon>
        <taxon>Pterygota</taxon>
        <taxon>Neoptera</taxon>
        <taxon>Endopterygota</taxon>
        <taxon>Diptera</taxon>
        <taxon>Nematocera</taxon>
        <taxon>Culicoidea</taxon>
        <taxon>Culicidae</taxon>
        <taxon>Anophelinae</taxon>
        <taxon>Anopheles</taxon>
    </lineage>
</organism>
<dbReference type="Proteomes" id="UP000069272">
    <property type="component" value="Chromosome 2L"/>
</dbReference>
<feature type="transmembrane region" description="Helical" evidence="8">
    <location>
        <begin position="39"/>
        <end position="60"/>
    </location>
</feature>
<accession>A0A1Y9G9L1</accession>
<dbReference type="EnsemblMetazoa" id="AALB015958-RE">
    <property type="protein sequence ID" value="AALB015958-PE"/>
    <property type="gene ID" value="AALB015958"/>
</dbReference>
<dbReference type="GO" id="GO:0008049">
    <property type="term" value="P:male courtship behavior"/>
    <property type="evidence" value="ECO:0007669"/>
    <property type="project" value="TreeGrafter"/>
</dbReference>
<dbReference type="GO" id="GO:0050909">
    <property type="term" value="P:sensory perception of taste"/>
    <property type="evidence" value="ECO:0007669"/>
    <property type="project" value="InterPro"/>
</dbReference>
<dbReference type="GO" id="GO:0030424">
    <property type="term" value="C:axon"/>
    <property type="evidence" value="ECO:0007669"/>
    <property type="project" value="TreeGrafter"/>
</dbReference>
<feature type="transmembrane region" description="Helical" evidence="8">
    <location>
        <begin position="129"/>
        <end position="146"/>
    </location>
</feature>
<protein>
    <recommendedName>
        <fullName evidence="8">Gustatory receptor</fullName>
    </recommendedName>
</protein>
<reference evidence="9" key="2">
    <citation type="submission" date="2022-08" db="UniProtKB">
        <authorList>
            <consortium name="EnsemblMetazoa"/>
        </authorList>
    </citation>
    <scope>IDENTIFICATION</scope>
    <source>
        <strain evidence="9">STECLA/ALBI9_A</strain>
    </source>
</reference>
<evidence type="ECO:0000256" key="7">
    <source>
        <dbReference type="ARBA" id="ARBA00023224"/>
    </source>
</evidence>
<evidence type="ECO:0000313" key="9">
    <source>
        <dbReference type="EnsemblMetazoa" id="AALB015958-PE"/>
    </source>
</evidence>
<dbReference type="Pfam" id="PF08395">
    <property type="entry name" value="7tm_7"/>
    <property type="match status" value="1"/>
</dbReference>
<dbReference type="STRING" id="7167.A0A1Y9G9L1"/>
<keyword evidence="4 8" id="KW-1133">Transmembrane helix</keyword>